<dbReference type="PANTHER" id="PTHR33495:SF13">
    <property type="entry name" value="ANTI-SIGMA-F FACTOR ANTAGONIST RSFB"/>
    <property type="match status" value="1"/>
</dbReference>
<dbReference type="Gene3D" id="3.30.750.24">
    <property type="entry name" value="STAS domain"/>
    <property type="match status" value="1"/>
</dbReference>
<dbReference type="InterPro" id="IPR036513">
    <property type="entry name" value="STAS_dom_sf"/>
</dbReference>
<dbReference type="EMBL" id="RBXR01000001">
    <property type="protein sequence ID" value="RKT74965.1"/>
    <property type="molecule type" value="Genomic_DNA"/>
</dbReference>
<dbReference type="SUPFAM" id="SSF52091">
    <property type="entry name" value="SpoIIaa-like"/>
    <property type="match status" value="1"/>
</dbReference>
<comment type="similarity">
    <text evidence="1 2">Belongs to the anti-sigma-factor antagonist family.</text>
</comment>
<accession>A0A495XP37</accession>
<protein>
    <recommendedName>
        <fullName evidence="2">Anti-sigma factor antagonist</fullName>
    </recommendedName>
</protein>
<feature type="domain" description="STAS" evidence="3">
    <location>
        <begin position="8"/>
        <end position="117"/>
    </location>
</feature>
<evidence type="ECO:0000256" key="1">
    <source>
        <dbReference type="ARBA" id="ARBA00009013"/>
    </source>
</evidence>
<evidence type="ECO:0000313" key="4">
    <source>
        <dbReference type="EMBL" id="RKT74965.1"/>
    </source>
</evidence>
<gene>
    <name evidence="4" type="ORF">DFJ66_8340</name>
</gene>
<dbReference type="InterPro" id="IPR002645">
    <property type="entry name" value="STAS_dom"/>
</dbReference>
<dbReference type="GO" id="GO:0043856">
    <property type="term" value="F:anti-sigma factor antagonist activity"/>
    <property type="evidence" value="ECO:0007669"/>
    <property type="project" value="InterPro"/>
</dbReference>
<dbReference type="CDD" id="cd07043">
    <property type="entry name" value="STAS_anti-anti-sigma_factors"/>
    <property type="match status" value="1"/>
</dbReference>
<dbReference type="Proteomes" id="UP000272729">
    <property type="component" value="Unassembled WGS sequence"/>
</dbReference>
<evidence type="ECO:0000256" key="2">
    <source>
        <dbReference type="RuleBase" id="RU003749"/>
    </source>
</evidence>
<dbReference type="AlphaFoldDB" id="A0A495XP37"/>
<dbReference type="NCBIfam" id="TIGR00377">
    <property type="entry name" value="ant_ant_sig"/>
    <property type="match status" value="1"/>
</dbReference>
<dbReference type="PANTHER" id="PTHR33495">
    <property type="entry name" value="ANTI-SIGMA FACTOR ANTAGONIST TM_1081-RELATED-RELATED"/>
    <property type="match status" value="1"/>
</dbReference>
<dbReference type="Pfam" id="PF01740">
    <property type="entry name" value="STAS"/>
    <property type="match status" value="1"/>
</dbReference>
<evidence type="ECO:0000313" key="5">
    <source>
        <dbReference type="Proteomes" id="UP000272729"/>
    </source>
</evidence>
<evidence type="ECO:0000259" key="3">
    <source>
        <dbReference type="PROSITE" id="PS50801"/>
    </source>
</evidence>
<proteinExistence type="inferred from homology"/>
<dbReference type="InterPro" id="IPR003658">
    <property type="entry name" value="Anti-sigma_ant"/>
</dbReference>
<sequence length="130" mass="13867">MEEKRQGASITVARRRRVVFAAVRGEIDTATCDQVRRDLLACLADAPEGLVVDLAGVTFLGSLGIAVLVEVREHAERAGVAFAVVADRAAVVRPMYVTEVDGLLGLCSSVEEAVEAVRGGARHGFSWWSS</sequence>
<comment type="caution">
    <text evidence="4">The sequence shown here is derived from an EMBL/GenBank/DDBJ whole genome shotgun (WGS) entry which is preliminary data.</text>
</comment>
<name>A0A495XP37_9PSEU</name>
<reference evidence="4 5" key="1">
    <citation type="submission" date="2018-10" db="EMBL/GenBank/DDBJ databases">
        <title>Sequencing the genomes of 1000 actinobacteria strains.</title>
        <authorList>
            <person name="Klenk H.-P."/>
        </authorList>
    </citation>
    <scope>NUCLEOTIDE SEQUENCE [LARGE SCALE GENOMIC DNA]</scope>
    <source>
        <strain evidence="4 5">DSM 43911</strain>
    </source>
</reference>
<organism evidence="4 5">
    <name type="scientific">Saccharothrix variisporea</name>
    <dbReference type="NCBI Taxonomy" id="543527"/>
    <lineage>
        <taxon>Bacteria</taxon>
        <taxon>Bacillati</taxon>
        <taxon>Actinomycetota</taxon>
        <taxon>Actinomycetes</taxon>
        <taxon>Pseudonocardiales</taxon>
        <taxon>Pseudonocardiaceae</taxon>
        <taxon>Saccharothrix</taxon>
    </lineage>
</organism>
<keyword evidence="5" id="KW-1185">Reference proteome</keyword>
<dbReference type="PROSITE" id="PS50801">
    <property type="entry name" value="STAS"/>
    <property type="match status" value="1"/>
</dbReference>